<gene>
    <name evidence="9" type="ORF">O0S10_10390</name>
</gene>
<feature type="region of interest" description="Disordered" evidence="6">
    <location>
        <begin position="978"/>
        <end position="1008"/>
    </location>
</feature>
<proteinExistence type="predicted"/>
<dbReference type="Gene3D" id="2.60.40.4270">
    <property type="entry name" value="Listeria-Bacteroides repeat domain"/>
    <property type="match status" value="1"/>
</dbReference>
<dbReference type="Proteomes" id="UP001141422">
    <property type="component" value="Unassembled WGS sequence"/>
</dbReference>
<keyword evidence="3" id="KW-0843">Virulence</keyword>
<dbReference type="InterPro" id="IPR011050">
    <property type="entry name" value="Pectin_lyase_fold/virulence"/>
</dbReference>
<keyword evidence="10" id="KW-1185">Reference proteome</keyword>
<dbReference type="RefSeq" id="WP_268925810.1">
    <property type="nucleotide sequence ID" value="NZ_JAPTGB010000042.1"/>
</dbReference>
<reference evidence="9" key="1">
    <citation type="submission" date="2022-12" db="EMBL/GenBank/DDBJ databases">
        <title>Isolation and characterisation of novel Methanocorpusculum spp. from native Australian herbivores indicates the genus is ancestrally host-associated.</title>
        <authorList>
            <person name="Volmer J.G."/>
            <person name="Soo R.M."/>
            <person name="Evans P.N."/>
            <person name="Hoedt E.C."/>
            <person name="Astorga Alsina A.L."/>
            <person name="Woodcroft B.J."/>
            <person name="Tyson G.W."/>
            <person name="Hugenholtz P."/>
            <person name="Morrison M."/>
        </authorList>
    </citation>
    <scope>NUCLEOTIDE SEQUENCE</scope>
    <source>
        <strain evidence="9">MG</strain>
    </source>
</reference>
<feature type="non-terminal residue" evidence="9">
    <location>
        <position position="1"/>
    </location>
</feature>
<dbReference type="Pfam" id="PF09479">
    <property type="entry name" value="Flg_new"/>
    <property type="match status" value="1"/>
</dbReference>
<dbReference type="NCBIfam" id="TIGR02543">
    <property type="entry name" value="List_Bact_rpt"/>
    <property type="match status" value="1"/>
</dbReference>
<comment type="subcellular location">
    <subcellularLocation>
        <location evidence="1">Cell envelope</location>
    </subcellularLocation>
</comment>
<sequence>PINSVLRRGMFAAAVLLLLAVVCAAPAAASADDAVVFDGSGHEYSTATALAEALGDGNATLSSDSTLKLLKDINVTGTINITGSMTILGEGHTIWRGASNTTLINITRGTLTLGDGLSPLTIHGQDDKFNQANNNGWSLIHVTGGTTELIMNDGITITNASVRKGNNLDSGFKPCNAAGIMVYMGATFTMNGGLITNNTATYGAGVYLYDNAKMIMNGGAISGNKATEKGSGVAFHKSRFTMNDGEISGNPAGSNGAMVYGSGSTFYMYGGKISENGGSGVYMSGIERTPTTYSIFRMYDGEISGNKADNNGGGIFAHAYSRIWVLGGKISNNTANKNGGGIYFTGGSGASCSVTGGEISGNKANNNGGGMYIFAVDEVHINGNTTFTENTASSGQAIYIDTANDRTQVRLSGNVIFSEDQTFTISKLQSATGIRIPAPYTGEIKFLELLEDNLDGKTIFTVDPAAGTATSILPRLGLADTTKWTLTADDSTGKIIGTLNKPIALSGADNVTVKWINSTIANVSIRLDPNANDATDVSVKLGSQTSQTLSDTFPKGSTISDLQVTGLTPGQTYAVTAVLKNTGISTKTFTSEILTGVQAPTPAKVVITGEGGTELPESGVLLPQDNSMTFGVLVYDTASNLLKDEPVTWSGAGTYTTEDASTPTTITLTGTSAGTDTLTATTVHGGSVTGTALIEVTTTTPTSLSITADKQTIALGDTIHLTAVATDDADKQFAGYDVTWTVSPSETISASKTGAAVSFTPTTAGTYTISATVADPSLTADSVTITVVGKPTITDNPTDAAYTSGETDITDISVSATAPGSGTLGYQWQKSTDPAFGADVTDISGATQTTYTPDVSTAGTWYYRANVTYTEDGFTTWEYSAAAKITVLVPTADEIRLNPDQTEVTITKGANIQITATAYNNTIQSEFPDPKIVWTIDSAKYAQISQNGDTVTLTGLAAGTSTLSVHTGSVEKQITVTVTDTTPGPDPSPGPGPQPQPPVSSSGSGNMDGAYRVLFETSGGSFISPATGLSSGDRITAPANPVKDGYTFAGWYKDSACTQSWSFSDGIPGDMTLYAKWTGGSSSSQSSSQQSG</sequence>
<dbReference type="SMART" id="SM00634">
    <property type="entry name" value="BID_1"/>
    <property type="match status" value="1"/>
</dbReference>
<comment type="caution">
    <text evidence="9">The sequence shown here is derived from an EMBL/GenBank/DDBJ whole genome shotgun (WGS) entry which is preliminary data.</text>
</comment>
<dbReference type="Gene3D" id="2.60.40.1080">
    <property type="match status" value="2"/>
</dbReference>
<dbReference type="SUPFAM" id="SSF51126">
    <property type="entry name" value="Pectin lyase-like"/>
    <property type="match status" value="1"/>
</dbReference>
<evidence type="ECO:0000256" key="6">
    <source>
        <dbReference type="SAM" id="MobiDB-lite"/>
    </source>
</evidence>
<dbReference type="EMBL" id="JAPTGB010000042">
    <property type="protein sequence ID" value="MCZ0861616.1"/>
    <property type="molecule type" value="Genomic_DNA"/>
</dbReference>
<dbReference type="SMART" id="SM00635">
    <property type="entry name" value="BID_2"/>
    <property type="match status" value="2"/>
</dbReference>
<dbReference type="Gene3D" id="2.160.20.20">
    <property type="match status" value="1"/>
</dbReference>
<dbReference type="InterPro" id="IPR012332">
    <property type="entry name" value="Autotransporter_pectin_lyase_C"/>
</dbReference>
<evidence type="ECO:0000256" key="4">
    <source>
        <dbReference type="ARBA" id="ARBA00023157"/>
    </source>
</evidence>
<dbReference type="Pfam" id="PF00801">
    <property type="entry name" value="PKD"/>
    <property type="match status" value="1"/>
</dbReference>
<evidence type="ECO:0000259" key="7">
    <source>
        <dbReference type="SMART" id="SM00634"/>
    </source>
</evidence>
<dbReference type="Gene3D" id="2.60.40.2700">
    <property type="match status" value="1"/>
</dbReference>
<protein>
    <recommendedName>
        <fullName evidence="2">Intimin</fullName>
    </recommendedName>
    <alternativeName>
        <fullName evidence="5">Attaching and effacing protein</fullName>
    </alternativeName>
</protein>
<organism evidence="9 10">
    <name type="scientific">Methanocorpusculum petauri</name>
    <dbReference type="NCBI Taxonomy" id="3002863"/>
    <lineage>
        <taxon>Archaea</taxon>
        <taxon>Methanobacteriati</taxon>
        <taxon>Methanobacteriota</taxon>
        <taxon>Stenosarchaea group</taxon>
        <taxon>Methanomicrobia</taxon>
        <taxon>Methanomicrobiales</taxon>
        <taxon>Methanocorpusculaceae</taxon>
        <taxon>Methanocorpusculum</taxon>
    </lineage>
</organism>
<evidence type="ECO:0000256" key="2">
    <source>
        <dbReference type="ARBA" id="ARBA00017346"/>
    </source>
</evidence>
<dbReference type="InterPro" id="IPR003343">
    <property type="entry name" value="Big_2"/>
</dbReference>
<dbReference type="InterPro" id="IPR000601">
    <property type="entry name" value="PKD_dom"/>
</dbReference>
<accession>A0ABT4IJ82</accession>
<dbReference type="SMART" id="SM00710">
    <property type="entry name" value="PbH1"/>
    <property type="match status" value="7"/>
</dbReference>
<evidence type="ECO:0000256" key="5">
    <source>
        <dbReference type="ARBA" id="ARBA00029955"/>
    </source>
</evidence>
<feature type="compositionally biased region" description="Pro residues" evidence="6">
    <location>
        <begin position="984"/>
        <end position="998"/>
    </location>
</feature>
<dbReference type="SUPFAM" id="SSF49373">
    <property type="entry name" value="Invasin/intimin cell-adhesion fragments"/>
    <property type="match status" value="1"/>
</dbReference>
<keyword evidence="4" id="KW-1015">Disulfide bond</keyword>
<feature type="non-terminal residue" evidence="9">
    <location>
        <position position="1092"/>
    </location>
</feature>
<dbReference type="InterPro" id="IPR006626">
    <property type="entry name" value="PbH1"/>
</dbReference>
<evidence type="ECO:0000256" key="3">
    <source>
        <dbReference type="ARBA" id="ARBA00023026"/>
    </source>
</evidence>
<dbReference type="InterPro" id="IPR013378">
    <property type="entry name" value="InlB-like_B-rpt"/>
</dbReference>
<evidence type="ECO:0000313" key="10">
    <source>
        <dbReference type="Proteomes" id="UP001141422"/>
    </source>
</evidence>
<feature type="domain" description="Big-1" evidence="7">
    <location>
        <begin position="702"/>
        <end position="783"/>
    </location>
</feature>
<evidence type="ECO:0000313" key="9">
    <source>
        <dbReference type="EMBL" id="MCZ0861616.1"/>
    </source>
</evidence>
<feature type="domain" description="BIG2" evidence="8">
    <location>
        <begin position="700"/>
        <end position="783"/>
    </location>
</feature>
<dbReference type="InterPro" id="IPR008964">
    <property type="entry name" value="Invasin/intimin_cell_adhesion"/>
</dbReference>
<evidence type="ECO:0000256" key="1">
    <source>
        <dbReference type="ARBA" id="ARBA00004196"/>
    </source>
</evidence>
<dbReference type="InterPro" id="IPR003344">
    <property type="entry name" value="Big_1_dom"/>
</dbReference>
<feature type="domain" description="BIG2" evidence="8">
    <location>
        <begin position="891"/>
        <end position="977"/>
    </location>
</feature>
<name>A0ABT4IJ82_9EURY</name>
<evidence type="ECO:0000259" key="8">
    <source>
        <dbReference type="SMART" id="SM00635"/>
    </source>
</evidence>
<dbReference type="InterPro" id="IPR042229">
    <property type="entry name" value="Listeria/Bacterioides_rpt_sf"/>
</dbReference>